<dbReference type="PANTHER" id="PTHR38439:SF3">
    <property type="entry name" value="COPPER-RESISTANT CUPROPROTEIN COPI"/>
    <property type="match status" value="1"/>
</dbReference>
<dbReference type="EMBL" id="LBZK01000020">
    <property type="protein sequence ID" value="KKR70495.1"/>
    <property type="molecule type" value="Genomic_DNA"/>
</dbReference>
<keyword evidence="3" id="KW-0812">Transmembrane</keyword>
<dbReference type="Gene3D" id="2.60.40.420">
    <property type="entry name" value="Cupredoxins - blue copper proteins"/>
    <property type="match status" value="1"/>
</dbReference>
<reference evidence="5 6" key="1">
    <citation type="journal article" date="2015" name="Nature">
        <title>rRNA introns, odd ribosomes, and small enigmatic genomes across a large radiation of phyla.</title>
        <authorList>
            <person name="Brown C.T."/>
            <person name="Hug L.A."/>
            <person name="Thomas B.C."/>
            <person name="Sharon I."/>
            <person name="Castelle C.J."/>
            <person name="Singh A."/>
            <person name="Wilkins M.J."/>
            <person name="Williams K.H."/>
            <person name="Banfield J.F."/>
        </authorList>
    </citation>
    <scope>NUCLEOTIDE SEQUENCE [LARGE SCALE GENOMIC DNA]</scope>
</reference>
<dbReference type="AlphaFoldDB" id="A0A0G0VEK3"/>
<keyword evidence="3" id="KW-0472">Membrane</keyword>
<evidence type="ECO:0000313" key="6">
    <source>
        <dbReference type="Proteomes" id="UP000034562"/>
    </source>
</evidence>
<accession>A0A0G0VEK3</accession>
<feature type="transmembrane region" description="Helical" evidence="3">
    <location>
        <begin position="20"/>
        <end position="38"/>
    </location>
</feature>
<keyword evidence="2" id="KW-0186">Copper</keyword>
<dbReference type="SUPFAM" id="SSF49503">
    <property type="entry name" value="Cupredoxins"/>
    <property type="match status" value="1"/>
</dbReference>
<dbReference type="InterPro" id="IPR050845">
    <property type="entry name" value="Cu-binding_ET"/>
</dbReference>
<dbReference type="STRING" id="1618563.UU12_C0020G0016"/>
<keyword evidence="1" id="KW-0479">Metal-binding</keyword>
<gene>
    <name evidence="5" type="ORF">UU12_C0020G0016</name>
</gene>
<dbReference type="InterPro" id="IPR028096">
    <property type="entry name" value="EfeO_Cupredoxin"/>
</dbReference>
<dbReference type="Proteomes" id="UP000034562">
    <property type="component" value="Unassembled WGS sequence"/>
</dbReference>
<evidence type="ECO:0000256" key="2">
    <source>
        <dbReference type="ARBA" id="ARBA00023008"/>
    </source>
</evidence>
<comment type="caution">
    <text evidence="5">The sequence shown here is derived from an EMBL/GenBank/DDBJ whole genome shotgun (WGS) entry which is preliminary data.</text>
</comment>
<sequence length="159" mass="17012">MEEENNTRPQPVEEKKGINPLYLVGGLVLLGLIGFFVVSGNKKAASRTEITSVGTEATPFVSEAPPSGPVKEFTVDGSSYEFDPSTITVNKGDTVKIIFKDSDGRHDLVVDGYNVKTNLIGPGATDTIEFIADKSGSFKYYCSVANHGELGMTGTFVVQ</sequence>
<evidence type="ECO:0000313" key="5">
    <source>
        <dbReference type="EMBL" id="KKR70495.1"/>
    </source>
</evidence>
<dbReference type="Pfam" id="PF13473">
    <property type="entry name" value="Cupredoxin_1"/>
    <property type="match status" value="1"/>
</dbReference>
<name>A0A0G0VEK3_9BACT</name>
<dbReference type="PANTHER" id="PTHR38439">
    <property type="entry name" value="AURACYANIN-B"/>
    <property type="match status" value="1"/>
</dbReference>
<proteinExistence type="predicted"/>
<protein>
    <submittedName>
        <fullName evidence="5">Plastocyanin</fullName>
    </submittedName>
</protein>
<feature type="domain" description="EfeO-type cupredoxin-like" evidence="4">
    <location>
        <begin position="67"/>
        <end position="146"/>
    </location>
</feature>
<keyword evidence="3" id="KW-1133">Transmembrane helix</keyword>
<evidence type="ECO:0000259" key="4">
    <source>
        <dbReference type="Pfam" id="PF13473"/>
    </source>
</evidence>
<dbReference type="InterPro" id="IPR008972">
    <property type="entry name" value="Cupredoxin"/>
</dbReference>
<evidence type="ECO:0000256" key="3">
    <source>
        <dbReference type="SAM" id="Phobius"/>
    </source>
</evidence>
<dbReference type="GO" id="GO:0046872">
    <property type="term" value="F:metal ion binding"/>
    <property type="evidence" value="ECO:0007669"/>
    <property type="project" value="UniProtKB-KW"/>
</dbReference>
<organism evidence="5 6">
    <name type="scientific">Candidatus Woesebacteria bacterium GW2011_GWA2_40_7b</name>
    <dbReference type="NCBI Taxonomy" id="1618563"/>
    <lineage>
        <taxon>Bacteria</taxon>
        <taxon>Candidatus Woeseibacteriota</taxon>
    </lineage>
</organism>
<evidence type="ECO:0000256" key="1">
    <source>
        <dbReference type="ARBA" id="ARBA00022723"/>
    </source>
</evidence>